<feature type="transmembrane region" description="Helical" evidence="1">
    <location>
        <begin position="12"/>
        <end position="32"/>
    </location>
</feature>
<evidence type="ECO:0000313" key="3">
    <source>
        <dbReference type="Proteomes" id="UP001451303"/>
    </source>
</evidence>
<organism evidence="2 3">
    <name type="scientific">Neurospora intermedia</name>
    <dbReference type="NCBI Taxonomy" id="5142"/>
    <lineage>
        <taxon>Eukaryota</taxon>
        <taxon>Fungi</taxon>
        <taxon>Dikarya</taxon>
        <taxon>Ascomycota</taxon>
        <taxon>Pezizomycotina</taxon>
        <taxon>Sordariomycetes</taxon>
        <taxon>Sordariomycetidae</taxon>
        <taxon>Sordariales</taxon>
        <taxon>Sordariaceae</taxon>
        <taxon>Neurospora</taxon>
    </lineage>
</organism>
<keyword evidence="1" id="KW-0472">Membrane</keyword>
<dbReference type="EMBL" id="JAVLET010000004">
    <property type="protein sequence ID" value="KAL0470053.1"/>
    <property type="molecule type" value="Genomic_DNA"/>
</dbReference>
<keyword evidence="1" id="KW-1133">Transmembrane helix</keyword>
<feature type="transmembrane region" description="Helical" evidence="1">
    <location>
        <begin position="100"/>
        <end position="126"/>
    </location>
</feature>
<keyword evidence="3" id="KW-1185">Reference proteome</keyword>
<gene>
    <name evidence="2" type="ORF">QR685DRAFT_522669</name>
</gene>
<reference evidence="2 3" key="1">
    <citation type="submission" date="2023-09" db="EMBL/GenBank/DDBJ databases">
        <title>Multi-omics analysis of a traditional fermented food reveals byproduct-associated fungal strains for waste-to-food upcycling.</title>
        <authorList>
            <consortium name="Lawrence Berkeley National Laboratory"/>
            <person name="Rekdal V.M."/>
            <person name="Villalobos-Escobedo J.M."/>
            <person name="Rodriguez-Valeron N."/>
            <person name="Garcia M.O."/>
            <person name="Vasquez D.P."/>
            <person name="Damayanti I."/>
            <person name="Sorensen P.M."/>
            <person name="Baidoo E.E."/>
            <person name="De Carvalho A.C."/>
            <person name="Riley R."/>
            <person name="Lipzen A."/>
            <person name="He G."/>
            <person name="Yan M."/>
            <person name="Haridas S."/>
            <person name="Daum C."/>
            <person name="Yoshinaga Y."/>
            <person name="Ng V."/>
            <person name="Grigoriev I.V."/>
            <person name="Munk R."/>
            <person name="Nuraida L."/>
            <person name="Wijaya C.H."/>
            <person name="Morales P.-C."/>
            <person name="Keasling J.D."/>
        </authorList>
    </citation>
    <scope>NUCLEOTIDE SEQUENCE [LARGE SCALE GENOMIC DNA]</scope>
    <source>
        <strain evidence="2 3">FGSC 2613</strain>
    </source>
</reference>
<dbReference type="Proteomes" id="UP001451303">
    <property type="component" value="Unassembled WGS sequence"/>
</dbReference>
<evidence type="ECO:0000313" key="2">
    <source>
        <dbReference type="EMBL" id="KAL0470053.1"/>
    </source>
</evidence>
<name>A0ABR3DCP5_NEUIN</name>
<comment type="caution">
    <text evidence="2">The sequence shown here is derived from an EMBL/GenBank/DDBJ whole genome shotgun (WGS) entry which is preliminary data.</text>
</comment>
<protein>
    <submittedName>
        <fullName evidence="2">Uncharacterized protein</fullName>
    </submittedName>
</protein>
<feature type="transmembrane region" description="Helical" evidence="1">
    <location>
        <begin position="146"/>
        <end position="171"/>
    </location>
</feature>
<proteinExistence type="predicted"/>
<evidence type="ECO:0000256" key="1">
    <source>
        <dbReference type="SAM" id="Phobius"/>
    </source>
</evidence>
<feature type="transmembrane region" description="Helical" evidence="1">
    <location>
        <begin position="191"/>
        <end position="213"/>
    </location>
</feature>
<accession>A0ABR3DCP5</accession>
<keyword evidence="1" id="KW-0812">Transmembrane</keyword>
<sequence length="224" mass="23662">MYRTNHPRWKLTHILCILGHLGLIIAGVVAFIHNLESEADNFDSISQQPTSIVMNMSDDQTVINADTKSCTIVLVQGLGNGADGKSGSGHSNFGIIVNELLPVASVIVGTIGLLLNIGIFAALLAVESTSAKVNLTEGEQHWRKKIVTVSCCVFNLLLAGAGIGLAGAMGIRLSSVGGRHLGMSESERSLIAPLVLGAVQAPLCVITALFDFIKNHREGQDLID</sequence>